<dbReference type="InterPro" id="IPR012340">
    <property type="entry name" value="NA-bd_OB-fold"/>
</dbReference>
<evidence type="ECO:0000256" key="4">
    <source>
        <dbReference type="ARBA" id="ARBA00023136"/>
    </source>
</evidence>
<evidence type="ECO:0000256" key="1">
    <source>
        <dbReference type="ARBA" id="ARBA00004141"/>
    </source>
</evidence>
<evidence type="ECO:0000259" key="6">
    <source>
        <dbReference type="Pfam" id="PF01957"/>
    </source>
</evidence>
<dbReference type="Pfam" id="PF01957">
    <property type="entry name" value="NfeD"/>
    <property type="match status" value="1"/>
</dbReference>
<feature type="transmembrane region" description="Helical" evidence="5">
    <location>
        <begin position="285"/>
        <end position="304"/>
    </location>
</feature>
<feature type="domain" description="NfeD integral membrane" evidence="7">
    <location>
        <begin position="214"/>
        <end position="329"/>
    </location>
</feature>
<dbReference type="InterPro" id="IPR056738">
    <property type="entry name" value="NfeD1b_N"/>
</dbReference>
<comment type="subcellular location">
    <subcellularLocation>
        <location evidence="1">Membrane</location>
        <topology evidence="1">Multi-pass membrane protein</topology>
    </subcellularLocation>
</comment>
<evidence type="ECO:0000256" key="5">
    <source>
        <dbReference type="SAM" id="Phobius"/>
    </source>
</evidence>
<dbReference type="Pfam" id="PF25145">
    <property type="entry name" value="NfeD1b_N"/>
    <property type="match status" value="1"/>
</dbReference>
<accession>A0ABZ2YDR9</accession>
<feature type="transmembrane region" description="Helical" evidence="5">
    <location>
        <begin position="316"/>
        <end position="338"/>
    </location>
</feature>
<evidence type="ECO:0000256" key="2">
    <source>
        <dbReference type="ARBA" id="ARBA00022692"/>
    </source>
</evidence>
<feature type="transmembrane region" description="Helical" evidence="5">
    <location>
        <begin position="205"/>
        <end position="228"/>
    </location>
</feature>
<keyword evidence="4 5" id="KW-0472">Membrane</keyword>
<dbReference type="Pfam" id="PF24961">
    <property type="entry name" value="NfeD_membrane"/>
    <property type="match status" value="1"/>
</dbReference>
<evidence type="ECO:0000313" key="9">
    <source>
        <dbReference type="EMBL" id="WZL77131.1"/>
    </source>
</evidence>
<keyword evidence="10" id="KW-1185">Reference proteome</keyword>
<evidence type="ECO:0000259" key="8">
    <source>
        <dbReference type="Pfam" id="PF25145"/>
    </source>
</evidence>
<dbReference type="InterPro" id="IPR002810">
    <property type="entry name" value="NfeD-like_C"/>
</dbReference>
<dbReference type="SUPFAM" id="SSF141322">
    <property type="entry name" value="NfeD domain-like"/>
    <property type="match status" value="1"/>
</dbReference>
<protein>
    <submittedName>
        <fullName evidence="9">Nodulation protein NfeD</fullName>
    </submittedName>
</protein>
<dbReference type="Proteomes" id="UP001461341">
    <property type="component" value="Chromosome"/>
</dbReference>
<evidence type="ECO:0000256" key="3">
    <source>
        <dbReference type="ARBA" id="ARBA00022989"/>
    </source>
</evidence>
<feature type="domain" description="NfeD1b N-terminal" evidence="8">
    <location>
        <begin position="23"/>
        <end position="168"/>
    </location>
</feature>
<feature type="domain" description="NfeD-like C-terminal" evidence="6">
    <location>
        <begin position="347"/>
        <end position="401"/>
    </location>
</feature>
<keyword evidence="2 5" id="KW-0812">Transmembrane</keyword>
<evidence type="ECO:0000313" key="10">
    <source>
        <dbReference type="Proteomes" id="UP001461341"/>
    </source>
</evidence>
<dbReference type="Gene3D" id="2.40.50.140">
    <property type="entry name" value="Nucleic acid-binding proteins"/>
    <property type="match status" value="1"/>
</dbReference>
<dbReference type="EMBL" id="CP121689">
    <property type="protein sequence ID" value="WZL77131.1"/>
    <property type="molecule type" value="Genomic_DNA"/>
</dbReference>
<evidence type="ECO:0000259" key="7">
    <source>
        <dbReference type="Pfam" id="PF24961"/>
    </source>
</evidence>
<sequence length="408" mass="43519">MLGLILCYGVAWPQGSLVLVGEISGVINPVLADYLEKLLQDALQSEAKLVVLLIDTPGGLEESMRKMVKSILNSPVPVAAYVYPRGARAASAGTFLVLAAHYAFMSENTTLGAAHPVTVEGEAVGEKIVNDTAAFIKTLAETRGRNPEVAEKMVRESLSLGEKEALSSGLIDGIAVSLEEVVEKVLSTLKEVKIVRVPLSGRERILHALLNPSLAYLLLVLGALGLIFELSNPGAIVPGVFGSICLLLAFYAFSVLPVNVAGVIFILLGFAFLALDLWVTPGIGALTVGGAISLFLGSLTLFDVRKVGIRLPLELIIFTVLGILAFFVFALSMALVAMRRKVRTGEEALKGKEGVARQVLNPEGFVIVDGELWWAESPEPVAPGEKVMVVGKKGNRLLVNKKREDEGK</sequence>
<name>A0ABZ2YDR9_9BACT</name>
<dbReference type="InterPro" id="IPR029045">
    <property type="entry name" value="ClpP/crotonase-like_dom_sf"/>
</dbReference>
<dbReference type="InterPro" id="IPR056739">
    <property type="entry name" value="NfeD_membrane"/>
</dbReference>
<dbReference type="CDD" id="cd07020">
    <property type="entry name" value="Clp_protease_NfeD_1"/>
    <property type="match status" value="1"/>
</dbReference>
<dbReference type="Gene3D" id="3.90.226.10">
    <property type="entry name" value="2-enoyl-CoA Hydratase, Chain A, domain 1"/>
    <property type="match status" value="1"/>
</dbReference>
<organism evidence="9 10">
    <name type="scientific">Thermatribacter velox</name>
    <dbReference type="NCBI Taxonomy" id="3039681"/>
    <lineage>
        <taxon>Bacteria</taxon>
        <taxon>Pseudomonadati</taxon>
        <taxon>Atribacterota</taxon>
        <taxon>Atribacteria</taxon>
        <taxon>Atribacterales</taxon>
        <taxon>Thermatribacteraceae</taxon>
        <taxon>Thermatribacter</taxon>
    </lineage>
</organism>
<dbReference type="RefSeq" id="WP_369019297.1">
    <property type="nucleotide sequence ID" value="NZ_CP121689.1"/>
</dbReference>
<dbReference type="PANTHER" id="PTHR33507">
    <property type="entry name" value="INNER MEMBRANE PROTEIN YBBJ"/>
    <property type="match status" value="1"/>
</dbReference>
<keyword evidence="3 5" id="KW-1133">Transmembrane helix</keyword>
<reference evidence="9 10" key="1">
    <citation type="submission" date="2023-03" db="EMBL/GenBank/DDBJ databases">
        <title>Novel Species.</title>
        <authorList>
            <person name="Ma S."/>
        </authorList>
    </citation>
    <scope>NUCLEOTIDE SEQUENCE [LARGE SCALE GENOMIC DNA]</scope>
    <source>
        <strain evidence="9 10">B11</strain>
    </source>
</reference>
<proteinExistence type="predicted"/>
<dbReference type="SUPFAM" id="SSF52096">
    <property type="entry name" value="ClpP/crotonase"/>
    <property type="match status" value="1"/>
</dbReference>
<gene>
    <name evidence="9" type="ORF">QBE54_05300</name>
</gene>
<dbReference type="PANTHER" id="PTHR33507:SF4">
    <property type="entry name" value="NODULATION COMPETITIVENESS PROTEIN NFED"/>
    <property type="match status" value="1"/>
</dbReference>
<dbReference type="InterPro" id="IPR052165">
    <property type="entry name" value="Membrane_assoc_protease"/>
</dbReference>